<proteinExistence type="predicted"/>
<sequence>MEKFGALDALFHPDESQTGNFQSAPWRPYVGQASASAVHVRPLVASFTQDVAGVTWRSHLDQIQTSDLTCQTFIPGHTAEHELLTQTPEQSVSQSRACPGAERVPEQSVSRSRACPGAHRRAPACSSSLSLALECTRASSYTFTADTGSSWMLATLP</sequence>
<dbReference type="EMBL" id="JBBPFD010000014">
    <property type="protein sequence ID" value="KAK7898776.1"/>
    <property type="molecule type" value="Genomic_DNA"/>
</dbReference>
<evidence type="ECO:0000313" key="2">
    <source>
        <dbReference type="EMBL" id="KAK7898776.1"/>
    </source>
</evidence>
<gene>
    <name evidence="2" type="ORF">WMY93_019629</name>
</gene>
<feature type="region of interest" description="Disordered" evidence="1">
    <location>
        <begin position="93"/>
        <end position="119"/>
    </location>
</feature>
<evidence type="ECO:0000256" key="1">
    <source>
        <dbReference type="SAM" id="MobiDB-lite"/>
    </source>
</evidence>
<evidence type="ECO:0000313" key="3">
    <source>
        <dbReference type="Proteomes" id="UP001460270"/>
    </source>
</evidence>
<name>A0AAW0NLN3_9GOBI</name>
<organism evidence="2 3">
    <name type="scientific">Mugilogobius chulae</name>
    <name type="common">yellowstripe goby</name>
    <dbReference type="NCBI Taxonomy" id="88201"/>
    <lineage>
        <taxon>Eukaryota</taxon>
        <taxon>Metazoa</taxon>
        <taxon>Chordata</taxon>
        <taxon>Craniata</taxon>
        <taxon>Vertebrata</taxon>
        <taxon>Euteleostomi</taxon>
        <taxon>Actinopterygii</taxon>
        <taxon>Neopterygii</taxon>
        <taxon>Teleostei</taxon>
        <taxon>Neoteleostei</taxon>
        <taxon>Acanthomorphata</taxon>
        <taxon>Gobiaria</taxon>
        <taxon>Gobiiformes</taxon>
        <taxon>Gobioidei</taxon>
        <taxon>Gobiidae</taxon>
        <taxon>Gobionellinae</taxon>
        <taxon>Mugilogobius</taxon>
    </lineage>
</organism>
<keyword evidence="3" id="KW-1185">Reference proteome</keyword>
<comment type="caution">
    <text evidence="2">The sequence shown here is derived from an EMBL/GenBank/DDBJ whole genome shotgun (WGS) entry which is preliminary data.</text>
</comment>
<protein>
    <submittedName>
        <fullName evidence="2">Uncharacterized protein</fullName>
    </submittedName>
</protein>
<dbReference type="AlphaFoldDB" id="A0AAW0NLN3"/>
<dbReference type="Proteomes" id="UP001460270">
    <property type="component" value="Unassembled WGS sequence"/>
</dbReference>
<reference evidence="3" key="1">
    <citation type="submission" date="2024-04" db="EMBL/GenBank/DDBJ databases">
        <title>Salinicola lusitanus LLJ914,a marine bacterium isolated from the Okinawa Trough.</title>
        <authorList>
            <person name="Li J."/>
        </authorList>
    </citation>
    <scope>NUCLEOTIDE SEQUENCE [LARGE SCALE GENOMIC DNA]</scope>
</reference>
<accession>A0AAW0NLN3</accession>